<evidence type="ECO:0000256" key="4">
    <source>
        <dbReference type="ARBA" id="ARBA00022679"/>
    </source>
</evidence>
<dbReference type="GO" id="GO:0005886">
    <property type="term" value="C:plasma membrane"/>
    <property type="evidence" value="ECO:0007669"/>
    <property type="project" value="UniProtKB-SubCell"/>
</dbReference>
<evidence type="ECO:0000256" key="1">
    <source>
        <dbReference type="ARBA" id="ARBA00004651"/>
    </source>
</evidence>
<proteinExistence type="predicted"/>
<comment type="subcellular location">
    <subcellularLocation>
        <location evidence="1">Cell membrane</location>
        <topology evidence="1">Multi-pass membrane protein</topology>
    </subcellularLocation>
</comment>
<comment type="caution">
    <text evidence="9">The sequence shown here is derived from an EMBL/GenBank/DDBJ whole genome shotgun (WGS) entry which is preliminary data.</text>
</comment>
<protein>
    <submittedName>
        <fullName evidence="9">Uncharacterized protein</fullName>
    </submittedName>
</protein>
<dbReference type="AlphaFoldDB" id="A0A0G0UVD3"/>
<evidence type="ECO:0000256" key="6">
    <source>
        <dbReference type="ARBA" id="ARBA00022989"/>
    </source>
</evidence>
<feature type="non-terminal residue" evidence="9">
    <location>
        <position position="1"/>
    </location>
</feature>
<keyword evidence="4" id="KW-0808">Transferase</keyword>
<feature type="transmembrane region" description="Helical" evidence="8">
    <location>
        <begin position="6"/>
        <end position="32"/>
    </location>
</feature>
<keyword evidence="3" id="KW-0328">Glycosyltransferase</keyword>
<feature type="transmembrane region" description="Helical" evidence="8">
    <location>
        <begin position="236"/>
        <end position="254"/>
    </location>
</feature>
<dbReference type="PANTHER" id="PTHR33908">
    <property type="entry name" value="MANNOSYLTRANSFERASE YKCB-RELATED"/>
    <property type="match status" value="1"/>
</dbReference>
<feature type="transmembrane region" description="Helical" evidence="8">
    <location>
        <begin position="266"/>
        <end position="284"/>
    </location>
</feature>
<evidence type="ECO:0000256" key="7">
    <source>
        <dbReference type="ARBA" id="ARBA00023136"/>
    </source>
</evidence>
<gene>
    <name evidence="9" type="ORF">UU42_C0010G0001</name>
</gene>
<dbReference type="InterPro" id="IPR050297">
    <property type="entry name" value="LipidA_mod_glycosyltrf_83"/>
</dbReference>
<keyword evidence="5 8" id="KW-0812">Transmembrane</keyword>
<evidence type="ECO:0000256" key="2">
    <source>
        <dbReference type="ARBA" id="ARBA00022475"/>
    </source>
</evidence>
<dbReference type="EMBL" id="LCAO01000010">
    <property type="protein sequence ID" value="KKR91506.1"/>
    <property type="molecule type" value="Genomic_DNA"/>
</dbReference>
<feature type="transmembrane region" description="Helical" evidence="8">
    <location>
        <begin position="81"/>
        <end position="101"/>
    </location>
</feature>
<keyword evidence="2" id="KW-1003">Cell membrane</keyword>
<evidence type="ECO:0000313" key="9">
    <source>
        <dbReference type="EMBL" id="KKR91506.1"/>
    </source>
</evidence>
<dbReference type="GO" id="GO:0016763">
    <property type="term" value="F:pentosyltransferase activity"/>
    <property type="evidence" value="ECO:0007669"/>
    <property type="project" value="TreeGrafter"/>
</dbReference>
<keyword evidence="7 8" id="KW-0472">Membrane</keyword>
<evidence type="ECO:0000313" key="10">
    <source>
        <dbReference type="Proteomes" id="UP000034676"/>
    </source>
</evidence>
<dbReference type="Proteomes" id="UP000034676">
    <property type="component" value="Unassembled WGS sequence"/>
</dbReference>
<dbReference type="GO" id="GO:0009103">
    <property type="term" value="P:lipopolysaccharide biosynthetic process"/>
    <property type="evidence" value="ECO:0007669"/>
    <property type="project" value="UniProtKB-ARBA"/>
</dbReference>
<dbReference type="PANTHER" id="PTHR33908:SF11">
    <property type="entry name" value="MEMBRANE PROTEIN"/>
    <property type="match status" value="1"/>
</dbReference>
<sequence>GTLTVLLTYFLVLELFGKLRAIALLSSLLLAVSPWHMQLSRAGFEANIALMFVVLGVWLVLKARSHPKLFVIAWLPFVASMYTFNSARYFVPLLGLALLVFCSKEINKHIKSFFGGVVVAIIFLLPILPYLLSPAARLRFAEVNIFTDFSIVKTANDRMTVDGNIWWSKILHNRRLGYARSYLLHLFDNVEPWFLFIRGDGNPKFSLQDVGQLYVVEIPFLVLGVYWLLVKERRAAWLLLAWVIGAMLPAAVARETPHALRIENSLPVWQIFVAAGIAATISKIKIQKSKIYFIAGLIGLLYAANFTYYWHNYFNHYANEFSGEWQWGYREAIRDIAPMKDQYEKIILTENLGRPHTYIAFYERIHPEEYRRVIDGSFDSAGFYNPYGLGKYRFTRQGVGEMEARTLYVLEPLYVPAGARIIKTIQLLNGNPVLVIFDKP</sequence>
<feature type="transmembrane region" description="Helical" evidence="8">
    <location>
        <begin position="291"/>
        <end position="310"/>
    </location>
</feature>
<reference evidence="9 10" key="1">
    <citation type="journal article" date="2015" name="Nature">
        <title>rRNA introns, odd ribosomes, and small enigmatic genomes across a large radiation of phyla.</title>
        <authorList>
            <person name="Brown C.T."/>
            <person name="Hug L.A."/>
            <person name="Thomas B.C."/>
            <person name="Sharon I."/>
            <person name="Castelle C.J."/>
            <person name="Singh A."/>
            <person name="Wilkins M.J."/>
            <person name="Williams K.H."/>
            <person name="Banfield J.F."/>
        </authorList>
    </citation>
    <scope>NUCLEOTIDE SEQUENCE [LARGE SCALE GENOMIC DNA]</scope>
</reference>
<organism evidence="9 10">
    <name type="scientific">Candidatus Woesebacteria bacterium GW2011_GWA1_41_13b</name>
    <dbReference type="NCBI Taxonomy" id="1618555"/>
    <lineage>
        <taxon>Bacteria</taxon>
        <taxon>Candidatus Woeseibacteriota</taxon>
    </lineage>
</organism>
<evidence type="ECO:0000256" key="5">
    <source>
        <dbReference type="ARBA" id="ARBA00022692"/>
    </source>
</evidence>
<evidence type="ECO:0000256" key="8">
    <source>
        <dbReference type="SAM" id="Phobius"/>
    </source>
</evidence>
<name>A0A0G0UVD3_9BACT</name>
<feature type="transmembrane region" description="Helical" evidence="8">
    <location>
        <begin position="211"/>
        <end position="229"/>
    </location>
</feature>
<feature type="transmembrane region" description="Helical" evidence="8">
    <location>
        <begin position="44"/>
        <end position="61"/>
    </location>
</feature>
<accession>A0A0G0UVD3</accession>
<keyword evidence="6 8" id="KW-1133">Transmembrane helix</keyword>
<evidence type="ECO:0000256" key="3">
    <source>
        <dbReference type="ARBA" id="ARBA00022676"/>
    </source>
</evidence>
<feature type="transmembrane region" description="Helical" evidence="8">
    <location>
        <begin position="113"/>
        <end position="132"/>
    </location>
</feature>